<proteinExistence type="predicted"/>
<sequence length="85" mass="9153">MYLGILILINSTLGPLLDSKNAPGGYTTFHSPHKDINFQMARLSHSLTAGFAWVFDTSPVHKSVAPLLADMVDTFTPECSSSSQG</sequence>
<name>A0ABP1ALG3_9BRYO</name>
<dbReference type="Proteomes" id="UP001497522">
    <property type="component" value="Chromosome 13"/>
</dbReference>
<protein>
    <submittedName>
        <fullName evidence="1">Uncharacterized protein</fullName>
    </submittedName>
</protein>
<gene>
    <name evidence="1" type="ORF">CSSPJE1EN2_LOCUS6388</name>
</gene>
<evidence type="ECO:0000313" key="2">
    <source>
        <dbReference type="Proteomes" id="UP001497522"/>
    </source>
</evidence>
<dbReference type="EMBL" id="OZ023714">
    <property type="protein sequence ID" value="CAK9863393.1"/>
    <property type="molecule type" value="Genomic_DNA"/>
</dbReference>
<evidence type="ECO:0000313" key="1">
    <source>
        <dbReference type="EMBL" id="CAK9863393.1"/>
    </source>
</evidence>
<organism evidence="1 2">
    <name type="scientific">Sphagnum jensenii</name>
    <dbReference type="NCBI Taxonomy" id="128206"/>
    <lineage>
        <taxon>Eukaryota</taxon>
        <taxon>Viridiplantae</taxon>
        <taxon>Streptophyta</taxon>
        <taxon>Embryophyta</taxon>
        <taxon>Bryophyta</taxon>
        <taxon>Sphagnophytina</taxon>
        <taxon>Sphagnopsida</taxon>
        <taxon>Sphagnales</taxon>
        <taxon>Sphagnaceae</taxon>
        <taxon>Sphagnum</taxon>
    </lineage>
</organism>
<reference evidence="1" key="1">
    <citation type="submission" date="2024-03" db="EMBL/GenBank/DDBJ databases">
        <authorList>
            <consortium name="ELIXIR-Norway"/>
            <consortium name="Elixir Norway"/>
        </authorList>
    </citation>
    <scope>NUCLEOTIDE SEQUENCE</scope>
</reference>
<accession>A0ABP1ALG3</accession>
<keyword evidence="2" id="KW-1185">Reference proteome</keyword>